<dbReference type="CDD" id="cd06163">
    <property type="entry name" value="S2P-M50_PDZ_RseP-like"/>
    <property type="match status" value="1"/>
</dbReference>
<keyword evidence="9 11" id="KW-0482">Metalloprotease</keyword>
<keyword evidence="5 11" id="KW-0812">Transmembrane</keyword>
<dbReference type="GO" id="GO:0046872">
    <property type="term" value="F:metal ion binding"/>
    <property type="evidence" value="ECO:0007669"/>
    <property type="project" value="UniProtKB-KW"/>
</dbReference>
<dbReference type="InterPro" id="IPR004387">
    <property type="entry name" value="Pept_M50_Zn"/>
</dbReference>
<organism evidence="13 14">
    <name type="scientific">Candidatus Barnesiella excrementipullorum</name>
    <dbReference type="NCBI Taxonomy" id="2838479"/>
    <lineage>
        <taxon>Bacteria</taxon>
        <taxon>Pseudomonadati</taxon>
        <taxon>Bacteroidota</taxon>
        <taxon>Bacteroidia</taxon>
        <taxon>Bacteroidales</taxon>
        <taxon>Barnesiellaceae</taxon>
        <taxon>Barnesiella</taxon>
    </lineage>
</organism>
<feature type="transmembrane region" description="Helical" evidence="11">
    <location>
        <begin position="128"/>
        <end position="153"/>
    </location>
</feature>
<feature type="transmembrane region" description="Helical" evidence="11">
    <location>
        <begin position="12"/>
        <end position="30"/>
    </location>
</feature>
<dbReference type="SUPFAM" id="SSF50156">
    <property type="entry name" value="PDZ domain-like"/>
    <property type="match status" value="1"/>
</dbReference>
<evidence type="ECO:0000256" key="3">
    <source>
        <dbReference type="ARBA" id="ARBA00007931"/>
    </source>
</evidence>
<evidence type="ECO:0000256" key="2">
    <source>
        <dbReference type="ARBA" id="ARBA00004141"/>
    </source>
</evidence>
<dbReference type="Proteomes" id="UP000824246">
    <property type="component" value="Unassembled WGS sequence"/>
</dbReference>
<keyword evidence="6 11" id="KW-0378">Hydrolase</keyword>
<dbReference type="Gene3D" id="2.30.42.10">
    <property type="match status" value="1"/>
</dbReference>
<dbReference type="NCBIfam" id="TIGR00054">
    <property type="entry name" value="RIP metalloprotease RseP"/>
    <property type="match status" value="1"/>
</dbReference>
<dbReference type="InterPro" id="IPR008915">
    <property type="entry name" value="Peptidase_M50"/>
</dbReference>
<dbReference type="GO" id="GO:0006508">
    <property type="term" value="P:proteolysis"/>
    <property type="evidence" value="ECO:0007669"/>
    <property type="project" value="UniProtKB-KW"/>
</dbReference>
<dbReference type="Pfam" id="PF02163">
    <property type="entry name" value="Peptidase_M50"/>
    <property type="match status" value="2"/>
</dbReference>
<evidence type="ECO:0000259" key="12">
    <source>
        <dbReference type="SMART" id="SM00228"/>
    </source>
</evidence>
<keyword evidence="7 11" id="KW-0862">Zinc</keyword>
<evidence type="ECO:0000256" key="10">
    <source>
        <dbReference type="ARBA" id="ARBA00023136"/>
    </source>
</evidence>
<evidence type="ECO:0000256" key="8">
    <source>
        <dbReference type="ARBA" id="ARBA00022989"/>
    </source>
</evidence>
<evidence type="ECO:0000256" key="7">
    <source>
        <dbReference type="ARBA" id="ARBA00022833"/>
    </source>
</evidence>
<comment type="cofactor">
    <cofactor evidence="1 11">
        <name>Zn(2+)</name>
        <dbReference type="ChEBI" id="CHEBI:29105"/>
    </cofactor>
</comment>
<dbReference type="EMBL" id="DXFB01000097">
    <property type="protein sequence ID" value="HIX45286.1"/>
    <property type="molecule type" value="Genomic_DNA"/>
</dbReference>
<keyword evidence="4" id="KW-0645">Protease</keyword>
<comment type="subcellular location">
    <subcellularLocation>
        <location evidence="2">Membrane</location>
        <topology evidence="2">Multi-pass membrane protein</topology>
    </subcellularLocation>
</comment>
<comment type="similarity">
    <text evidence="3 11">Belongs to the peptidase M50B family.</text>
</comment>
<sequence>MDPILVKTIQLILSLSILVIFHEFGHYIFARLFGIRVEKFYLFFDTKFALLRIKRESNALSVKICEKLRFNIPLRPGKSGDTEFGIGWIPFGGYVKIAGMIDESMDLEQMKRPVQRDEFRSRPAWQRLLVMIAGVVFNFLLAIIIYTGIAYAWGNTYLTFENAKDGMEFCEAAKEIGFCDGDIPLSADGKKLDYLSSETIQAMVEADRVTVLRNGSTATVDVPQDFMLQLINMQTPFAWYRLPVIIDSLEYSGGAYAAGLRKGDRIVSVDSIATPSRNLLTATLAQHPSQTVEIGFLRGDSLMTAPVQNDSLGHIGIYMTPITELYDITTEHYSLLQSIPKGIDMGVTKLVNYVKSFKYVFSKEGAQSLGGFGSIGSLFAPTWDWYSFWNMTALLSVMLAFMNILPIPVLDGGHVLFLLIEVITRRKPSDRFMEIAQSIGLFLLFALLIYANGNDIIRFFFK</sequence>
<dbReference type="InterPro" id="IPR001478">
    <property type="entry name" value="PDZ"/>
</dbReference>
<dbReference type="InterPro" id="IPR036034">
    <property type="entry name" value="PDZ_sf"/>
</dbReference>
<dbReference type="EC" id="3.4.24.-" evidence="11"/>
<comment type="caution">
    <text evidence="13">The sequence shown here is derived from an EMBL/GenBank/DDBJ whole genome shotgun (WGS) entry which is preliminary data.</text>
</comment>
<name>A0A9D1VR35_9BACT</name>
<reference evidence="13" key="1">
    <citation type="journal article" date="2021" name="PeerJ">
        <title>Extensive microbial diversity within the chicken gut microbiome revealed by metagenomics and culture.</title>
        <authorList>
            <person name="Gilroy R."/>
            <person name="Ravi A."/>
            <person name="Getino M."/>
            <person name="Pursley I."/>
            <person name="Horton D.L."/>
            <person name="Alikhan N.F."/>
            <person name="Baker D."/>
            <person name="Gharbi K."/>
            <person name="Hall N."/>
            <person name="Watson M."/>
            <person name="Adriaenssens E.M."/>
            <person name="Foster-Nyarko E."/>
            <person name="Jarju S."/>
            <person name="Secka A."/>
            <person name="Antonio M."/>
            <person name="Oren A."/>
            <person name="Chaudhuri R.R."/>
            <person name="La Ragione R."/>
            <person name="Hildebrand F."/>
            <person name="Pallen M.J."/>
        </authorList>
    </citation>
    <scope>NUCLEOTIDE SEQUENCE</scope>
    <source>
        <strain evidence="13">ChiHjej12B11-16260</strain>
    </source>
</reference>
<evidence type="ECO:0000256" key="11">
    <source>
        <dbReference type="RuleBase" id="RU362031"/>
    </source>
</evidence>
<feature type="transmembrane region" description="Helical" evidence="11">
    <location>
        <begin position="432"/>
        <end position="451"/>
    </location>
</feature>
<protein>
    <recommendedName>
        <fullName evidence="11">Zinc metalloprotease</fullName>
        <ecNumber evidence="11">3.4.24.-</ecNumber>
    </recommendedName>
</protein>
<gene>
    <name evidence="13" type="primary">rseP</name>
    <name evidence="13" type="ORF">H9982_03605</name>
</gene>
<keyword evidence="8 11" id="KW-1133">Transmembrane helix</keyword>
<evidence type="ECO:0000256" key="9">
    <source>
        <dbReference type="ARBA" id="ARBA00023049"/>
    </source>
</evidence>
<keyword evidence="11" id="KW-0479">Metal-binding</keyword>
<evidence type="ECO:0000256" key="5">
    <source>
        <dbReference type="ARBA" id="ARBA00022692"/>
    </source>
</evidence>
<accession>A0A9D1VR35</accession>
<dbReference type="PANTHER" id="PTHR42837:SF2">
    <property type="entry name" value="MEMBRANE METALLOPROTEASE ARASP2, CHLOROPLASTIC-RELATED"/>
    <property type="match status" value="1"/>
</dbReference>
<dbReference type="PANTHER" id="PTHR42837">
    <property type="entry name" value="REGULATOR OF SIGMA-E PROTEASE RSEP"/>
    <property type="match status" value="1"/>
</dbReference>
<dbReference type="GO" id="GO:0004222">
    <property type="term" value="F:metalloendopeptidase activity"/>
    <property type="evidence" value="ECO:0007669"/>
    <property type="project" value="InterPro"/>
</dbReference>
<dbReference type="AlphaFoldDB" id="A0A9D1VR35"/>
<evidence type="ECO:0000313" key="14">
    <source>
        <dbReference type="Proteomes" id="UP000824246"/>
    </source>
</evidence>
<evidence type="ECO:0000256" key="6">
    <source>
        <dbReference type="ARBA" id="ARBA00022801"/>
    </source>
</evidence>
<reference evidence="13" key="2">
    <citation type="submission" date="2021-04" db="EMBL/GenBank/DDBJ databases">
        <authorList>
            <person name="Gilroy R."/>
        </authorList>
    </citation>
    <scope>NUCLEOTIDE SEQUENCE</scope>
    <source>
        <strain evidence="13">ChiHjej12B11-16260</strain>
    </source>
</reference>
<keyword evidence="10 11" id="KW-0472">Membrane</keyword>
<dbReference type="GO" id="GO:0016020">
    <property type="term" value="C:membrane"/>
    <property type="evidence" value="ECO:0007669"/>
    <property type="project" value="UniProtKB-SubCell"/>
</dbReference>
<evidence type="ECO:0000313" key="13">
    <source>
        <dbReference type="EMBL" id="HIX45286.1"/>
    </source>
</evidence>
<evidence type="ECO:0000256" key="1">
    <source>
        <dbReference type="ARBA" id="ARBA00001947"/>
    </source>
</evidence>
<evidence type="ECO:0000256" key="4">
    <source>
        <dbReference type="ARBA" id="ARBA00022670"/>
    </source>
</evidence>
<dbReference type="SMART" id="SM00228">
    <property type="entry name" value="PDZ"/>
    <property type="match status" value="1"/>
</dbReference>
<proteinExistence type="inferred from homology"/>
<feature type="domain" description="PDZ" evidence="12">
    <location>
        <begin position="224"/>
        <end position="300"/>
    </location>
</feature>
<feature type="transmembrane region" description="Helical" evidence="11">
    <location>
        <begin position="393"/>
        <end position="420"/>
    </location>
</feature>